<evidence type="ECO:0000313" key="2">
    <source>
        <dbReference type="EMBL" id="KAJ1357114.1"/>
    </source>
</evidence>
<name>A0AAD5QNT9_PARTN</name>
<evidence type="ECO:0000256" key="1">
    <source>
        <dbReference type="SAM" id="SignalP"/>
    </source>
</evidence>
<organism evidence="3 4">
    <name type="scientific">Parelaphostrongylus tenuis</name>
    <name type="common">Meningeal worm</name>
    <dbReference type="NCBI Taxonomy" id="148309"/>
    <lineage>
        <taxon>Eukaryota</taxon>
        <taxon>Metazoa</taxon>
        <taxon>Ecdysozoa</taxon>
        <taxon>Nematoda</taxon>
        <taxon>Chromadorea</taxon>
        <taxon>Rhabditida</taxon>
        <taxon>Rhabditina</taxon>
        <taxon>Rhabditomorpha</taxon>
        <taxon>Strongyloidea</taxon>
        <taxon>Metastrongylidae</taxon>
        <taxon>Parelaphostrongylus</taxon>
    </lineage>
</organism>
<protein>
    <submittedName>
        <fullName evidence="3">Uncharacterized protein</fullName>
    </submittedName>
</protein>
<proteinExistence type="predicted"/>
<feature type="chain" id="PRO_5042441374" evidence="1">
    <location>
        <begin position="23"/>
        <end position="224"/>
    </location>
</feature>
<feature type="signal peptide" evidence="1">
    <location>
        <begin position="1"/>
        <end position="22"/>
    </location>
</feature>
<keyword evidence="4" id="KW-1185">Reference proteome</keyword>
<evidence type="ECO:0000313" key="3">
    <source>
        <dbReference type="EMBL" id="KAJ1357132.1"/>
    </source>
</evidence>
<dbReference type="PROSITE" id="PS51257">
    <property type="entry name" value="PROKAR_LIPOPROTEIN"/>
    <property type="match status" value="1"/>
</dbReference>
<reference evidence="3" key="1">
    <citation type="submission" date="2021-06" db="EMBL/GenBank/DDBJ databases">
        <title>Parelaphostrongylus tenuis whole genome reference sequence.</title>
        <authorList>
            <person name="Garwood T.J."/>
            <person name="Larsen P.A."/>
            <person name="Fountain-Jones N.M."/>
            <person name="Garbe J.R."/>
            <person name="Macchietto M.G."/>
            <person name="Kania S.A."/>
            <person name="Gerhold R.W."/>
            <person name="Richards J.E."/>
            <person name="Wolf T.M."/>
        </authorList>
    </citation>
    <scope>NUCLEOTIDE SEQUENCE</scope>
    <source>
        <strain evidence="3">MNPRO001-30</strain>
        <tissue evidence="3">Meninges</tissue>
    </source>
</reference>
<keyword evidence="1" id="KW-0732">Signal</keyword>
<sequence length="224" mass="23608">MPKLPTNSSMISLLAAVATVFGCGVVPAGQASNRPFTVSGLSSLPVAMVYSTAANIQASFPGIAPDEAAARAFVERLVTQTVFDVLERQGRSALLPDAVISTILGQLSVTINYTPMSCQIAVKPEDMLMMMQSACIIVDNTVTGICTNMDAGQAKKCPVDANVQTRPVNGTFLTIPGTLSTTNIVMANWSRMMWQSVVDRAVRMLASGPFGSHFFSARATVGGN</sequence>
<gene>
    <name evidence="2" type="ORF">KIN20_015164</name>
    <name evidence="3" type="ORF">KIN20_015188</name>
</gene>
<accession>A0AAD5QNT9</accession>
<dbReference type="EMBL" id="JAHQIW010003046">
    <property type="protein sequence ID" value="KAJ1357132.1"/>
    <property type="molecule type" value="Genomic_DNA"/>
</dbReference>
<dbReference type="Proteomes" id="UP001196413">
    <property type="component" value="Unassembled WGS sequence"/>
</dbReference>
<dbReference type="AlphaFoldDB" id="A0AAD5QNT9"/>
<evidence type="ECO:0000313" key="4">
    <source>
        <dbReference type="Proteomes" id="UP001196413"/>
    </source>
</evidence>
<dbReference type="EMBL" id="JAHQIW010003042">
    <property type="protein sequence ID" value="KAJ1357114.1"/>
    <property type="molecule type" value="Genomic_DNA"/>
</dbReference>
<comment type="caution">
    <text evidence="3">The sequence shown here is derived from an EMBL/GenBank/DDBJ whole genome shotgun (WGS) entry which is preliminary data.</text>
</comment>